<dbReference type="Pfam" id="PF02698">
    <property type="entry name" value="DUF218"/>
    <property type="match status" value="1"/>
</dbReference>
<keyword evidence="3" id="KW-1185">Reference proteome</keyword>
<reference evidence="2 3" key="2">
    <citation type="journal article" date="2018" name="Plant J.">
        <title>The Physcomitrella patens chromosome-scale assembly reveals moss genome structure and evolution.</title>
        <authorList>
            <person name="Lang D."/>
            <person name="Ullrich K.K."/>
            <person name="Murat F."/>
            <person name="Fuchs J."/>
            <person name="Jenkins J."/>
            <person name="Haas F.B."/>
            <person name="Piednoel M."/>
            <person name="Gundlach H."/>
            <person name="Van Bel M."/>
            <person name="Meyberg R."/>
            <person name="Vives C."/>
            <person name="Morata J."/>
            <person name="Symeonidi A."/>
            <person name="Hiss M."/>
            <person name="Muchero W."/>
            <person name="Kamisugi Y."/>
            <person name="Saleh O."/>
            <person name="Blanc G."/>
            <person name="Decker E.L."/>
            <person name="van Gessel N."/>
            <person name="Grimwood J."/>
            <person name="Hayes R.D."/>
            <person name="Graham S.W."/>
            <person name="Gunter L.E."/>
            <person name="McDaniel S.F."/>
            <person name="Hoernstein S.N.W."/>
            <person name="Larsson A."/>
            <person name="Li F.W."/>
            <person name="Perroud P.F."/>
            <person name="Phillips J."/>
            <person name="Ranjan P."/>
            <person name="Rokshar D.S."/>
            <person name="Rothfels C.J."/>
            <person name="Schneider L."/>
            <person name="Shu S."/>
            <person name="Stevenson D.W."/>
            <person name="Thummler F."/>
            <person name="Tillich M."/>
            <person name="Villarreal Aguilar J.C."/>
            <person name="Widiez T."/>
            <person name="Wong G.K."/>
            <person name="Wymore A."/>
            <person name="Zhang Y."/>
            <person name="Zimmer A.D."/>
            <person name="Quatrano R.S."/>
            <person name="Mayer K.F.X."/>
            <person name="Goodstein D."/>
            <person name="Casacuberta J.M."/>
            <person name="Vandepoele K."/>
            <person name="Reski R."/>
            <person name="Cuming A.C."/>
            <person name="Tuskan G.A."/>
            <person name="Maumus F."/>
            <person name="Salse J."/>
            <person name="Schmutz J."/>
            <person name="Rensing S.A."/>
        </authorList>
    </citation>
    <scope>NUCLEOTIDE SEQUENCE [LARGE SCALE GENOMIC DNA]</scope>
    <source>
        <strain evidence="2 3">cv. Gransden 2004</strain>
    </source>
</reference>
<dbReference type="InterPro" id="IPR003848">
    <property type="entry name" value="DUF218"/>
</dbReference>
<dbReference type="InterPro" id="IPR051599">
    <property type="entry name" value="Cell_Envelope_Assoc"/>
</dbReference>
<dbReference type="Proteomes" id="UP000006727">
    <property type="component" value="Chromosome 2"/>
</dbReference>
<evidence type="ECO:0000313" key="2">
    <source>
        <dbReference type="EnsemblPlants" id="Pp3c2_14610V3.2"/>
    </source>
</evidence>
<dbReference type="PANTHER" id="PTHR30336">
    <property type="entry name" value="INNER MEMBRANE PROTEIN, PROBABLE PERMEASE"/>
    <property type="match status" value="1"/>
</dbReference>
<dbReference type="PANTHER" id="PTHR30336:SF20">
    <property type="entry name" value="DUF218 DOMAIN-CONTAINING PROTEIN"/>
    <property type="match status" value="1"/>
</dbReference>
<reference evidence="2" key="3">
    <citation type="submission" date="2020-12" db="UniProtKB">
        <authorList>
            <consortium name="EnsemblPlants"/>
        </authorList>
    </citation>
    <scope>IDENTIFICATION</scope>
</reference>
<dbReference type="GO" id="GO:0005886">
    <property type="term" value="C:plasma membrane"/>
    <property type="evidence" value="ECO:0000318"/>
    <property type="project" value="GO_Central"/>
</dbReference>
<reference evidence="2 3" key="1">
    <citation type="journal article" date="2008" name="Science">
        <title>The Physcomitrella genome reveals evolutionary insights into the conquest of land by plants.</title>
        <authorList>
            <person name="Rensing S."/>
            <person name="Lang D."/>
            <person name="Zimmer A."/>
            <person name="Terry A."/>
            <person name="Salamov A."/>
            <person name="Shapiro H."/>
            <person name="Nishiyama T."/>
            <person name="Perroud P.-F."/>
            <person name="Lindquist E."/>
            <person name="Kamisugi Y."/>
            <person name="Tanahashi T."/>
            <person name="Sakakibara K."/>
            <person name="Fujita T."/>
            <person name="Oishi K."/>
            <person name="Shin-I T."/>
            <person name="Kuroki Y."/>
            <person name="Toyoda A."/>
            <person name="Suzuki Y."/>
            <person name="Hashimoto A."/>
            <person name="Yamaguchi K."/>
            <person name="Sugano A."/>
            <person name="Kohara Y."/>
            <person name="Fujiyama A."/>
            <person name="Anterola A."/>
            <person name="Aoki S."/>
            <person name="Ashton N."/>
            <person name="Barbazuk W.B."/>
            <person name="Barker E."/>
            <person name="Bennetzen J."/>
            <person name="Bezanilla M."/>
            <person name="Blankenship R."/>
            <person name="Cho S.H."/>
            <person name="Dutcher S."/>
            <person name="Estelle M."/>
            <person name="Fawcett J.A."/>
            <person name="Gundlach H."/>
            <person name="Hanada K."/>
            <person name="Heyl A."/>
            <person name="Hicks K.A."/>
            <person name="Hugh J."/>
            <person name="Lohr M."/>
            <person name="Mayer K."/>
            <person name="Melkozernov A."/>
            <person name="Murata T."/>
            <person name="Nelson D."/>
            <person name="Pils B."/>
            <person name="Prigge M."/>
            <person name="Reiss B."/>
            <person name="Renner T."/>
            <person name="Rombauts S."/>
            <person name="Rushton P."/>
            <person name="Sanderfoot A."/>
            <person name="Schween G."/>
            <person name="Shiu S.-H."/>
            <person name="Stueber K."/>
            <person name="Theodoulou F.L."/>
            <person name="Tu H."/>
            <person name="Van de Peer Y."/>
            <person name="Verrier P.J."/>
            <person name="Waters E."/>
            <person name="Wood A."/>
            <person name="Yang L."/>
            <person name="Cove D."/>
            <person name="Cuming A."/>
            <person name="Hasebe M."/>
            <person name="Lucas S."/>
            <person name="Mishler D.B."/>
            <person name="Reski R."/>
            <person name="Grigoriev I."/>
            <person name="Quatrano R.S."/>
            <person name="Boore J.L."/>
        </authorList>
    </citation>
    <scope>NUCLEOTIDE SEQUENCE [LARGE SCALE GENOMIC DNA]</scope>
    <source>
        <strain evidence="2 3">cv. Gransden 2004</strain>
    </source>
</reference>
<organism evidence="2 3">
    <name type="scientific">Physcomitrium patens</name>
    <name type="common">Spreading-leaved earth moss</name>
    <name type="synonym">Physcomitrella patens</name>
    <dbReference type="NCBI Taxonomy" id="3218"/>
    <lineage>
        <taxon>Eukaryota</taxon>
        <taxon>Viridiplantae</taxon>
        <taxon>Streptophyta</taxon>
        <taxon>Embryophyta</taxon>
        <taxon>Bryophyta</taxon>
        <taxon>Bryophytina</taxon>
        <taxon>Bryopsida</taxon>
        <taxon>Funariidae</taxon>
        <taxon>Funariales</taxon>
        <taxon>Funariaceae</taxon>
        <taxon>Physcomitrium</taxon>
    </lineage>
</organism>
<dbReference type="EnsemblPlants" id="Pp3c2_14610V3.2">
    <property type="protein sequence ID" value="Pp3c2_14610V3.2"/>
    <property type="gene ID" value="Pp3c2_14610"/>
</dbReference>
<evidence type="ECO:0000259" key="1">
    <source>
        <dbReference type="Pfam" id="PF02698"/>
    </source>
</evidence>
<dbReference type="CDD" id="cd06259">
    <property type="entry name" value="YdcF-like"/>
    <property type="match status" value="1"/>
</dbReference>
<sequence>MQFSMPKGPLVCGVRQLWPNINQLTSNTEWRRLVALRSANPRYSRRKIFGYFNSNNLLGSRKHTRRIGDDVRFREWSLGALDGSQISRNGDVSGRRRITVPAIVDELEELKSDPVDAILVLAGGQLPGGGVPVWVERRLDKALQLQKLSGHECCIVCLGNGTPHRPPLLTSEGFVIHESTSCAEYLISKGAPVRVLIKECSSYDTIGNGFFALTQHAIPQRWKKMAIVTSAFHMPRSQAIFEWVFGLQGAGTSLQDGNEPTNGSLVPPAGSRSQGFILQYHSVSDDGIDRSIIEARIAKERRALESLKIVSAGINTLSDFHVWFHSQHSCYNVRDQGLFGKQTLNDPALRSY</sequence>
<dbReference type="OMA" id="EFHMPRT"/>
<dbReference type="Gramene" id="Pp3c2_14610V3.3">
    <property type="protein sequence ID" value="Pp3c2_14610V3.3"/>
    <property type="gene ID" value="Pp3c2_14610"/>
</dbReference>
<feature type="domain" description="DUF218" evidence="1">
    <location>
        <begin position="116"/>
        <end position="244"/>
    </location>
</feature>
<dbReference type="AlphaFoldDB" id="A9RV36"/>
<dbReference type="RefSeq" id="XP_024364964.1">
    <property type="nucleotide sequence ID" value="XM_024509196.2"/>
</dbReference>
<dbReference type="eggNOG" id="ENOG502S34S">
    <property type="taxonomic scope" value="Eukaryota"/>
</dbReference>
<dbReference type="EnsemblPlants" id="Pp3c2_14610V3.3">
    <property type="protein sequence ID" value="Pp3c2_14610V3.3"/>
    <property type="gene ID" value="Pp3c2_14610"/>
</dbReference>
<protein>
    <recommendedName>
        <fullName evidence="1">DUF218 domain-containing protein</fullName>
    </recommendedName>
</protein>
<accession>A9RV36</accession>
<dbReference type="GeneID" id="112277153"/>
<gene>
    <name evidence="2" type="primary">LOC112277153</name>
</gene>
<dbReference type="Gramene" id="Pp3c2_14610V3.2">
    <property type="protein sequence ID" value="Pp3c2_14610V3.2"/>
    <property type="gene ID" value="Pp3c2_14610"/>
</dbReference>
<dbReference type="HOGENOM" id="CLU_788432_0_0_1"/>
<proteinExistence type="predicted"/>
<evidence type="ECO:0000313" key="3">
    <source>
        <dbReference type="Proteomes" id="UP000006727"/>
    </source>
</evidence>
<name>A9RV36_PHYPA</name>
<dbReference type="EMBL" id="ABEU02000002">
    <property type="status" value="NOT_ANNOTATED_CDS"/>
    <property type="molecule type" value="Genomic_DNA"/>
</dbReference>
<dbReference type="OrthoDB" id="10055554at2759"/>